<dbReference type="SUPFAM" id="SSF53335">
    <property type="entry name" value="S-adenosyl-L-methionine-dependent methyltransferases"/>
    <property type="match status" value="1"/>
</dbReference>
<comment type="catalytic activity">
    <reaction evidence="7">
        <text>arsenic triglutathione + 2 [thioredoxin]-dithiol + 2 S-adenosyl-L-methionine + H2O = dimethylarsinous acid + 2 [thioredoxin]-disulfide + 3 glutathione + 2 S-adenosyl-L-homocysteine + 2 H(+)</text>
        <dbReference type="Rhea" id="RHEA:69464"/>
        <dbReference type="Rhea" id="RHEA-COMP:10698"/>
        <dbReference type="Rhea" id="RHEA-COMP:10700"/>
        <dbReference type="ChEBI" id="CHEBI:15377"/>
        <dbReference type="ChEBI" id="CHEBI:15378"/>
        <dbReference type="ChEBI" id="CHEBI:23808"/>
        <dbReference type="ChEBI" id="CHEBI:29950"/>
        <dbReference type="ChEBI" id="CHEBI:50058"/>
        <dbReference type="ChEBI" id="CHEBI:57856"/>
        <dbReference type="ChEBI" id="CHEBI:57925"/>
        <dbReference type="ChEBI" id="CHEBI:59789"/>
        <dbReference type="ChEBI" id="CHEBI:183640"/>
        <dbReference type="EC" id="2.1.1.137"/>
    </reaction>
</comment>
<evidence type="ECO:0000256" key="2">
    <source>
        <dbReference type="ARBA" id="ARBA00022691"/>
    </source>
</evidence>
<comment type="caution">
    <text evidence="11">The sequence shown here is derived from an EMBL/GenBank/DDBJ whole genome shotgun (WGS) entry which is preliminary data.</text>
</comment>
<dbReference type="OrthoDB" id="9777638at2"/>
<comment type="catalytic activity">
    <reaction evidence="8">
        <text>arsenic triglutathione + 3 [thioredoxin]-dithiol + 3 S-adenosyl-L-methionine = trimethylarsine + 3 [thioredoxin]-disulfide + 3 glutathione + 3 S-adenosyl-L-homocysteine + 3 H(+)</text>
        <dbReference type="Rhea" id="RHEA:69432"/>
        <dbReference type="Rhea" id="RHEA-COMP:10698"/>
        <dbReference type="Rhea" id="RHEA-COMP:10700"/>
        <dbReference type="ChEBI" id="CHEBI:15378"/>
        <dbReference type="ChEBI" id="CHEBI:27130"/>
        <dbReference type="ChEBI" id="CHEBI:29950"/>
        <dbReference type="ChEBI" id="CHEBI:50058"/>
        <dbReference type="ChEBI" id="CHEBI:57856"/>
        <dbReference type="ChEBI" id="CHEBI:57925"/>
        <dbReference type="ChEBI" id="CHEBI:59789"/>
        <dbReference type="ChEBI" id="CHEBI:183640"/>
        <dbReference type="EC" id="2.1.1.137"/>
    </reaction>
</comment>
<evidence type="ECO:0000256" key="7">
    <source>
        <dbReference type="ARBA" id="ARBA00047943"/>
    </source>
</evidence>
<dbReference type="Gene3D" id="3.40.50.150">
    <property type="entry name" value="Vaccinia Virus protein VP39"/>
    <property type="match status" value="1"/>
</dbReference>
<gene>
    <name evidence="11" type="ORF">EHV23_11875</name>
</gene>
<comment type="catalytic activity">
    <reaction evidence="6">
        <text>arsenic triglutathione + [thioredoxin]-dithiol + S-adenosyl-L-methionine + 2 H2O = methylarsonous acid + [thioredoxin]-disulfide + 3 glutathione + S-adenosyl-L-homocysteine + H(+)</text>
        <dbReference type="Rhea" id="RHEA:69460"/>
        <dbReference type="Rhea" id="RHEA-COMP:10698"/>
        <dbReference type="Rhea" id="RHEA-COMP:10700"/>
        <dbReference type="ChEBI" id="CHEBI:15377"/>
        <dbReference type="ChEBI" id="CHEBI:15378"/>
        <dbReference type="ChEBI" id="CHEBI:17826"/>
        <dbReference type="ChEBI" id="CHEBI:29950"/>
        <dbReference type="ChEBI" id="CHEBI:50058"/>
        <dbReference type="ChEBI" id="CHEBI:57856"/>
        <dbReference type="ChEBI" id="CHEBI:57925"/>
        <dbReference type="ChEBI" id="CHEBI:59789"/>
        <dbReference type="ChEBI" id="CHEBI:183640"/>
        <dbReference type="EC" id="2.1.1.137"/>
    </reaction>
</comment>
<protein>
    <recommendedName>
        <fullName evidence="5">Arsenite methyltransferase</fullName>
        <ecNumber evidence="4">2.1.1.137</ecNumber>
    </recommendedName>
</protein>
<feature type="domain" description="Methyltransferase" evidence="10">
    <location>
        <begin position="70"/>
        <end position="221"/>
    </location>
</feature>
<dbReference type="InterPro" id="IPR026669">
    <property type="entry name" value="Arsenite_MeTrfase-like"/>
</dbReference>
<organism evidence="11 12">
    <name type="scientific">Lautropia dentalis</name>
    <dbReference type="NCBI Taxonomy" id="2490857"/>
    <lineage>
        <taxon>Bacteria</taxon>
        <taxon>Pseudomonadati</taxon>
        <taxon>Pseudomonadota</taxon>
        <taxon>Betaproteobacteria</taxon>
        <taxon>Burkholderiales</taxon>
        <taxon>Burkholderiaceae</taxon>
        <taxon>Lautropia</taxon>
    </lineage>
</organism>
<dbReference type="RefSeq" id="WP_125096267.1">
    <property type="nucleotide sequence ID" value="NZ_RRUE01000002.1"/>
</dbReference>
<evidence type="ECO:0000256" key="3">
    <source>
        <dbReference type="ARBA" id="ARBA00034487"/>
    </source>
</evidence>
<keyword evidence="2" id="KW-0949">S-adenosyl-L-methionine</keyword>
<dbReference type="InterPro" id="IPR029063">
    <property type="entry name" value="SAM-dependent_MTases_sf"/>
</dbReference>
<feature type="region of interest" description="Disordered" evidence="9">
    <location>
        <begin position="339"/>
        <end position="358"/>
    </location>
</feature>
<evidence type="ECO:0000256" key="8">
    <source>
        <dbReference type="ARBA" id="ARBA00048428"/>
    </source>
</evidence>
<evidence type="ECO:0000256" key="9">
    <source>
        <dbReference type="SAM" id="MobiDB-lite"/>
    </source>
</evidence>
<dbReference type="PANTHER" id="PTHR43675:SF8">
    <property type="entry name" value="ARSENITE METHYLTRANSFERASE"/>
    <property type="match status" value="1"/>
</dbReference>
<evidence type="ECO:0000256" key="5">
    <source>
        <dbReference type="ARBA" id="ARBA00034545"/>
    </source>
</evidence>
<proteinExistence type="inferred from homology"/>
<evidence type="ECO:0000256" key="4">
    <source>
        <dbReference type="ARBA" id="ARBA00034521"/>
    </source>
</evidence>
<reference evidence="11 12" key="1">
    <citation type="submission" date="2018-11" db="EMBL/GenBank/DDBJ databases">
        <title>Genome sequencing of Lautropia sp. KCOM 2505 (= ChDC F240).</title>
        <authorList>
            <person name="Kook J.-K."/>
            <person name="Park S.-N."/>
            <person name="Lim Y.K."/>
        </authorList>
    </citation>
    <scope>NUCLEOTIDE SEQUENCE [LARGE SCALE GENOMIC DNA]</scope>
    <source>
        <strain evidence="11 12">KCOM 2505</strain>
    </source>
</reference>
<name>A0A426FN08_9BURK</name>
<dbReference type="Proteomes" id="UP000270261">
    <property type="component" value="Unassembled WGS sequence"/>
</dbReference>
<comment type="similarity">
    <text evidence="3">Belongs to the methyltransferase superfamily. Arsenite methyltransferase family.</text>
</comment>
<accession>A0A426FN08</accession>
<evidence type="ECO:0000256" key="1">
    <source>
        <dbReference type="ARBA" id="ARBA00022679"/>
    </source>
</evidence>
<dbReference type="GO" id="GO:0030791">
    <property type="term" value="F:arsenite methyltransferase activity"/>
    <property type="evidence" value="ECO:0007669"/>
    <property type="project" value="UniProtKB-EC"/>
</dbReference>
<evidence type="ECO:0000313" key="11">
    <source>
        <dbReference type="EMBL" id="RRN44073.1"/>
    </source>
</evidence>
<dbReference type="AlphaFoldDB" id="A0A426FN08"/>
<evidence type="ECO:0000313" key="12">
    <source>
        <dbReference type="Proteomes" id="UP000270261"/>
    </source>
</evidence>
<keyword evidence="1 11" id="KW-0808">Transferase</keyword>
<evidence type="ECO:0000256" key="6">
    <source>
        <dbReference type="ARBA" id="ARBA00047941"/>
    </source>
</evidence>
<dbReference type="EMBL" id="RRUE01000002">
    <property type="protein sequence ID" value="RRN44073.1"/>
    <property type="molecule type" value="Genomic_DNA"/>
</dbReference>
<dbReference type="Gene3D" id="3.40.5.100">
    <property type="match status" value="1"/>
</dbReference>
<keyword evidence="11" id="KW-0489">Methyltransferase</keyword>
<dbReference type="InterPro" id="IPR025714">
    <property type="entry name" value="Methyltranfer_dom"/>
</dbReference>
<sequence>MPSFNSIQSRVDDMTNYYGKSLSTSNDLKSNVCTIEETTSHREADVYAKLHPEVLSRSYGCGILVPPALEGARVLDIGCGSGRDVFSLSQLVGQSGSVIGIDATQEPITFAKRMTDWHMQVFGYDRPNVEFLVGTMEDLATAGIEDNSVDVVVSNCAINLSTAKERVLKEILRVLRPGGELYFSDIFSDRRLDPSLRDDPVLVAECIGDVMYSGDFHSMMRDLGVREVRAVRSYRKIVRNEEFRRSIGRAQLESRLYRVFKLPLEDKCEDYGQAAVYLGTMDGHEQEFMLDDGHMFETGRAKLVCGNTAMMLADTRYAKHFRVFGDRSRHLGRFEDCADPNPASDDSRVPVGRSSCCG</sequence>
<evidence type="ECO:0000259" key="10">
    <source>
        <dbReference type="Pfam" id="PF13847"/>
    </source>
</evidence>
<keyword evidence="12" id="KW-1185">Reference proteome</keyword>
<dbReference type="PANTHER" id="PTHR43675">
    <property type="entry name" value="ARSENITE METHYLTRANSFERASE"/>
    <property type="match status" value="1"/>
</dbReference>
<dbReference type="GO" id="GO:0032259">
    <property type="term" value="P:methylation"/>
    <property type="evidence" value="ECO:0007669"/>
    <property type="project" value="UniProtKB-KW"/>
</dbReference>
<dbReference type="Pfam" id="PF13847">
    <property type="entry name" value="Methyltransf_31"/>
    <property type="match status" value="1"/>
</dbReference>
<dbReference type="CDD" id="cd02440">
    <property type="entry name" value="AdoMet_MTases"/>
    <property type="match status" value="1"/>
</dbReference>
<dbReference type="EC" id="2.1.1.137" evidence="4"/>